<dbReference type="EMBL" id="OZ034815">
    <property type="protein sequence ID" value="CAL1372235.1"/>
    <property type="molecule type" value="Genomic_DNA"/>
</dbReference>
<evidence type="ECO:0000259" key="1">
    <source>
        <dbReference type="Pfam" id="PF13456"/>
    </source>
</evidence>
<dbReference type="Gene3D" id="3.30.420.10">
    <property type="entry name" value="Ribonuclease H-like superfamily/Ribonuclease H"/>
    <property type="match status" value="1"/>
</dbReference>
<evidence type="ECO:0000313" key="2">
    <source>
        <dbReference type="EMBL" id="CAL1372235.1"/>
    </source>
</evidence>
<reference evidence="2 3" key="1">
    <citation type="submission" date="2024-04" db="EMBL/GenBank/DDBJ databases">
        <authorList>
            <person name="Fracassetti M."/>
        </authorList>
    </citation>
    <scope>NUCLEOTIDE SEQUENCE [LARGE SCALE GENOMIC DNA]</scope>
</reference>
<accession>A0AAV2DF91</accession>
<organism evidence="2 3">
    <name type="scientific">Linum trigynum</name>
    <dbReference type="NCBI Taxonomy" id="586398"/>
    <lineage>
        <taxon>Eukaryota</taxon>
        <taxon>Viridiplantae</taxon>
        <taxon>Streptophyta</taxon>
        <taxon>Embryophyta</taxon>
        <taxon>Tracheophyta</taxon>
        <taxon>Spermatophyta</taxon>
        <taxon>Magnoliopsida</taxon>
        <taxon>eudicotyledons</taxon>
        <taxon>Gunneridae</taxon>
        <taxon>Pentapetalae</taxon>
        <taxon>rosids</taxon>
        <taxon>fabids</taxon>
        <taxon>Malpighiales</taxon>
        <taxon>Linaceae</taxon>
        <taxon>Linum</taxon>
    </lineage>
</organism>
<sequence>MLGDSLAAATGGLIRDRDGECLDAFSCNLGVCSTTRAELKGAVVGLERAWQLEFRVVELNLNSQTNINIIKNWQDDDHQHGLLASKIEHLLTRD</sequence>
<dbReference type="CDD" id="cd06222">
    <property type="entry name" value="RNase_H_like"/>
    <property type="match status" value="1"/>
</dbReference>
<keyword evidence="3" id="KW-1185">Reference proteome</keyword>
<dbReference type="InterPro" id="IPR044730">
    <property type="entry name" value="RNase_H-like_dom_plant"/>
</dbReference>
<evidence type="ECO:0000313" key="3">
    <source>
        <dbReference type="Proteomes" id="UP001497516"/>
    </source>
</evidence>
<dbReference type="InterPro" id="IPR036397">
    <property type="entry name" value="RNaseH_sf"/>
</dbReference>
<dbReference type="InterPro" id="IPR002156">
    <property type="entry name" value="RNaseH_domain"/>
</dbReference>
<name>A0AAV2DF91_9ROSI</name>
<dbReference type="GO" id="GO:0003676">
    <property type="term" value="F:nucleic acid binding"/>
    <property type="evidence" value="ECO:0007669"/>
    <property type="project" value="InterPro"/>
</dbReference>
<dbReference type="InterPro" id="IPR012337">
    <property type="entry name" value="RNaseH-like_sf"/>
</dbReference>
<dbReference type="GO" id="GO:0004523">
    <property type="term" value="F:RNA-DNA hybrid ribonuclease activity"/>
    <property type="evidence" value="ECO:0007669"/>
    <property type="project" value="InterPro"/>
</dbReference>
<dbReference type="PANTHER" id="PTHR47723:SF19">
    <property type="entry name" value="POLYNUCLEOTIDYL TRANSFERASE, RIBONUCLEASE H-LIKE SUPERFAMILY PROTEIN"/>
    <property type="match status" value="1"/>
</dbReference>
<feature type="domain" description="RNase H type-1" evidence="1">
    <location>
        <begin position="4"/>
        <end position="93"/>
    </location>
</feature>
<protein>
    <recommendedName>
        <fullName evidence="1">RNase H type-1 domain-containing protein</fullName>
    </recommendedName>
</protein>
<dbReference type="SUPFAM" id="SSF53098">
    <property type="entry name" value="Ribonuclease H-like"/>
    <property type="match status" value="1"/>
</dbReference>
<proteinExistence type="predicted"/>
<dbReference type="AlphaFoldDB" id="A0AAV2DF91"/>
<dbReference type="PANTHER" id="PTHR47723">
    <property type="entry name" value="OS05G0353850 PROTEIN"/>
    <property type="match status" value="1"/>
</dbReference>
<gene>
    <name evidence="2" type="ORF">LTRI10_LOCUS14257</name>
</gene>
<dbReference type="Pfam" id="PF13456">
    <property type="entry name" value="RVT_3"/>
    <property type="match status" value="1"/>
</dbReference>
<dbReference type="Proteomes" id="UP001497516">
    <property type="component" value="Chromosome 2"/>
</dbReference>
<dbReference type="InterPro" id="IPR053151">
    <property type="entry name" value="RNase_H-like"/>
</dbReference>